<evidence type="ECO:0000256" key="1">
    <source>
        <dbReference type="SAM" id="MobiDB-lite"/>
    </source>
</evidence>
<dbReference type="EMBL" id="AZST01002089">
    <property type="protein sequence ID" value="KEP45212.1"/>
    <property type="molecule type" value="Genomic_DNA"/>
</dbReference>
<gene>
    <name evidence="3" type="ORF">V565_301880</name>
</gene>
<protein>
    <submittedName>
        <fullName evidence="3">Jacalin-like lectin domain protein</fullName>
    </submittedName>
</protein>
<proteinExistence type="predicted"/>
<dbReference type="Proteomes" id="UP000027456">
    <property type="component" value="Unassembled WGS sequence"/>
</dbReference>
<accession>A0A074S562</accession>
<feature type="compositionally biased region" description="Polar residues" evidence="1">
    <location>
        <begin position="1"/>
        <end position="26"/>
    </location>
</feature>
<name>A0A074S562_9AGAM</name>
<feature type="non-terminal residue" evidence="3">
    <location>
        <position position="575"/>
    </location>
</feature>
<feature type="region of interest" description="Disordered" evidence="1">
    <location>
        <begin position="1"/>
        <end position="27"/>
    </location>
</feature>
<dbReference type="HOGENOM" id="CLU_032933_0_0_1"/>
<dbReference type="InterPro" id="IPR054586">
    <property type="entry name" value="MACPF_1_fungal"/>
</dbReference>
<dbReference type="InterPro" id="IPR001229">
    <property type="entry name" value="Jacalin-like_lectin_dom"/>
</dbReference>
<keyword evidence="3" id="KW-0430">Lectin</keyword>
<dbReference type="Gene3D" id="2.100.10.30">
    <property type="entry name" value="Jacalin-like lectin domain"/>
    <property type="match status" value="2"/>
</dbReference>
<organism evidence="3 4">
    <name type="scientific">Rhizoctonia solani 123E</name>
    <dbReference type="NCBI Taxonomy" id="1423351"/>
    <lineage>
        <taxon>Eukaryota</taxon>
        <taxon>Fungi</taxon>
        <taxon>Dikarya</taxon>
        <taxon>Basidiomycota</taxon>
        <taxon>Agaricomycotina</taxon>
        <taxon>Agaricomycetes</taxon>
        <taxon>Cantharellales</taxon>
        <taxon>Ceratobasidiaceae</taxon>
        <taxon>Rhizoctonia</taxon>
    </lineage>
</organism>
<reference evidence="3 4" key="1">
    <citation type="submission" date="2013-12" db="EMBL/GenBank/DDBJ databases">
        <authorList>
            <person name="Cubeta M."/>
            <person name="Pakala S."/>
            <person name="Fedorova N."/>
            <person name="Thomas E."/>
            <person name="Dean R."/>
            <person name="Jabaji S."/>
            <person name="Neate S."/>
            <person name="Toda T."/>
            <person name="Tavantzis S."/>
            <person name="Vilgalys R."/>
            <person name="Bharathan N."/>
            <person name="Pakala S."/>
            <person name="Losada L.S."/>
            <person name="Zafar N."/>
            <person name="Nierman W."/>
        </authorList>
    </citation>
    <scope>NUCLEOTIDE SEQUENCE [LARGE SCALE GENOMIC DNA]</scope>
    <source>
        <strain evidence="3 4">123E</strain>
    </source>
</reference>
<dbReference type="Pfam" id="PF01419">
    <property type="entry name" value="Jacalin"/>
    <property type="match status" value="2"/>
</dbReference>
<dbReference type="PANTHER" id="PTHR46506">
    <property type="entry name" value="OS05G0143600 PROTEIN"/>
    <property type="match status" value="1"/>
</dbReference>
<dbReference type="Pfam" id="PF22693">
    <property type="entry name" value="MACPF_1"/>
    <property type="match status" value="1"/>
</dbReference>
<evidence type="ECO:0000313" key="3">
    <source>
        <dbReference type="EMBL" id="KEP45212.1"/>
    </source>
</evidence>
<comment type="caution">
    <text evidence="3">The sequence shown here is derived from an EMBL/GenBank/DDBJ whole genome shotgun (WGS) entry which is preliminary data.</text>
</comment>
<dbReference type="SUPFAM" id="SSF51101">
    <property type="entry name" value="Mannose-binding lectins"/>
    <property type="match status" value="2"/>
</dbReference>
<dbReference type="GO" id="GO:0030246">
    <property type="term" value="F:carbohydrate binding"/>
    <property type="evidence" value="ECO:0007669"/>
    <property type="project" value="UniProtKB-KW"/>
</dbReference>
<keyword evidence="4" id="KW-1185">Reference proteome</keyword>
<dbReference type="InterPro" id="IPR036404">
    <property type="entry name" value="Jacalin-like_lectin_dom_sf"/>
</dbReference>
<sequence>MSLNSDSPADSNAPLPQQTPSSQRVNLNDKLVRLRGFRIDDIGGPRISPYQVASYKNGAYPTIEEENDLSAEIVITSTKREANYAHRGWSNDASTATCPWTCSRFAARNQPNSEGTWYTKLTKTRRLKVEVFLKDLAPTPRFEAEIKDALDQSTLFEKFQAIYRVLEHWGDVVPLEIEVGSSMALTGDRLSYVQPSELDEISPRNISARLSNFKNVAATITGANFGWTYDQWTADQRYSTGPAKTDQWERITVNRVAPTITLLCNDLQGRLSELYAQRLSYVPLKEVGAIGWNCRTYDDNKHASRTISNIKIRSSDFIELLSITYSDSVTSNSHGGGGHVGTEYEFALGVGEHIAEMFIWVEGDWMHGLQFITTTGRFSPQYGVHFGAPTIARCQGCVLAGFLSQTKLHPQYGELFSGIQGIWRRDLIPRVPKEEDVYSEYFGDKNRSGRPFNDRIFVGSSKSIFISSIEVGWGDVIDSIRVIFTNKEDGRELRLPAMRHGGPGGHLYQFILEDGEHIVSVSGKHEVNCMTQLCFGTNRGRTSQVLGGGKGQPFSLSAPRDRDENHFRLQYICGK</sequence>
<evidence type="ECO:0000313" key="4">
    <source>
        <dbReference type="Proteomes" id="UP000027456"/>
    </source>
</evidence>
<dbReference type="AlphaFoldDB" id="A0A074S562"/>
<dbReference type="PROSITE" id="PS51752">
    <property type="entry name" value="JACALIN_LECTIN"/>
    <property type="match status" value="1"/>
</dbReference>
<dbReference type="SMART" id="SM00915">
    <property type="entry name" value="Jacalin"/>
    <property type="match status" value="1"/>
</dbReference>
<evidence type="ECO:0000259" key="2">
    <source>
        <dbReference type="PROSITE" id="PS51752"/>
    </source>
</evidence>
<feature type="domain" description="Jacalin-type lectin" evidence="2">
    <location>
        <begin position="436"/>
        <end position="575"/>
    </location>
</feature>
<dbReference type="OrthoDB" id="2786255at2759"/>